<evidence type="ECO:0000313" key="2">
    <source>
        <dbReference type="Proteomes" id="UP000275232"/>
    </source>
</evidence>
<dbReference type="PANTHER" id="PTHR40590:SF1">
    <property type="entry name" value="CYTOPLASMIC PROTEIN"/>
    <property type="match status" value="1"/>
</dbReference>
<protein>
    <submittedName>
        <fullName evidence="1">TraB/GumN family protein</fullName>
    </submittedName>
</protein>
<dbReference type="InterPro" id="IPR002816">
    <property type="entry name" value="TraB/PrgY/GumN_fam"/>
</dbReference>
<organism evidence="1 2">
    <name type="scientific">Aurantiacibacter spongiae</name>
    <dbReference type="NCBI Taxonomy" id="2488860"/>
    <lineage>
        <taxon>Bacteria</taxon>
        <taxon>Pseudomonadati</taxon>
        <taxon>Pseudomonadota</taxon>
        <taxon>Alphaproteobacteria</taxon>
        <taxon>Sphingomonadales</taxon>
        <taxon>Erythrobacteraceae</taxon>
        <taxon>Aurantiacibacter</taxon>
    </lineage>
</organism>
<keyword evidence="2" id="KW-1185">Reference proteome</keyword>
<accession>A0A3N5CMY5</accession>
<comment type="caution">
    <text evidence="1">The sequence shown here is derived from an EMBL/GenBank/DDBJ whole genome shotgun (WGS) entry which is preliminary data.</text>
</comment>
<proteinExistence type="predicted"/>
<dbReference type="PANTHER" id="PTHR40590">
    <property type="entry name" value="CYTOPLASMIC PROTEIN-RELATED"/>
    <property type="match status" value="1"/>
</dbReference>
<dbReference type="AlphaFoldDB" id="A0A3N5CMY5"/>
<dbReference type="Pfam" id="PF01963">
    <property type="entry name" value="TraB_PrgY_gumN"/>
    <property type="match status" value="1"/>
</dbReference>
<reference evidence="1 2" key="1">
    <citation type="submission" date="2018-11" db="EMBL/GenBank/DDBJ databases">
        <title>Erythrobacter spongiae sp. nov., isolated from a marine sponge.</title>
        <authorList>
            <person name="Zhuang L."/>
            <person name="Luo L."/>
        </authorList>
    </citation>
    <scope>NUCLEOTIDE SEQUENCE [LARGE SCALE GENOMIC DNA]</scope>
    <source>
        <strain evidence="1 2">HN-E23</strain>
    </source>
</reference>
<sequence>MSWKLRAGSRCMRGAQWPMARAASMARDGTADPERLDSRARPCAILPRMTGYVRPALAAAAALAGLLLQAVPSFARDNAGEAVDAYAFTQDYEPAPALWELSDEDTTIYMFGTIHMLPEGFRWRNPQLDAIIDTADALVLETSDADSVEDFAAMGEKFATIMAARTPTSERLSPEARGKWRQLAARTGMPFDYIDSMPLMLVLMDFGLGRTQPNPSSYENGVETVLEREFLESERPVGSIEDSGHVLYGLMRIDDAEAVADLDRALRRWSGKRVDSLYGDDADDAGGDGYWQMEHDWARGRVGEDFDLGFGSGKIAAAFHDVLLNRRNTRWAAWLENRLEQPGTILLAVGAGHFEGSDSLLEKLRERGLRARRIN</sequence>
<dbReference type="CDD" id="cd14789">
    <property type="entry name" value="Tiki"/>
    <property type="match status" value="1"/>
</dbReference>
<name>A0A3N5CMY5_9SPHN</name>
<dbReference type="EMBL" id="RPFZ01000001">
    <property type="protein sequence ID" value="RPF70313.1"/>
    <property type="molecule type" value="Genomic_DNA"/>
</dbReference>
<gene>
    <name evidence="1" type="ORF">EG799_00720</name>
</gene>
<evidence type="ECO:0000313" key="1">
    <source>
        <dbReference type="EMBL" id="RPF70313.1"/>
    </source>
</evidence>
<dbReference type="Proteomes" id="UP000275232">
    <property type="component" value="Unassembled WGS sequence"/>
</dbReference>
<dbReference type="InterPro" id="IPR047111">
    <property type="entry name" value="YbaP-like"/>
</dbReference>